<dbReference type="GO" id="GO:0008713">
    <property type="term" value="F:ADP-heptose-lipopolysaccharide heptosyltransferase activity"/>
    <property type="evidence" value="ECO:0007669"/>
    <property type="project" value="TreeGrafter"/>
</dbReference>
<keyword evidence="1" id="KW-0328">Glycosyltransferase</keyword>
<proteinExistence type="predicted"/>
<dbReference type="GO" id="GO:0005829">
    <property type="term" value="C:cytosol"/>
    <property type="evidence" value="ECO:0007669"/>
    <property type="project" value="TreeGrafter"/>
</dbReference>
<organism evidence="3">
    <name type="scientific">Desulfofervidus auxilii</name>
    <dbReference type="NCBI Taxonomy" id="1621989"/>
    <lineage>
        <taxon>Bacteria</taxon>
        <taxon>Pseudomonadati</taxon>
        <taxon>Thermodesulfobacteriota</taxon>
        <taxon>Candidatus Desulfofervidia</taxon>
        <taxon>Candidatus Desulfofervidales</taxon>
        <taxon>Candidatus Desulfofervidaceae</taxon>
        <taxon>Candidatus Desulfofervidus</taxon>
    </lineage>
</organism>
<evidence type="ECO:0000256" key="2">
    <source>
        <dbReference type="ARBA" id="ARBA00022679"/>
    </source>
</evidence>
<accession>A0A7C1W4I5</accession>
<sequence>MKQEILVIQLARLGDLVQSIPLIMDLKDKNNHITILCQSKLASLARKIKGIDEVISLPWDDVQRNFDYTQFYELFKKKYSIVFNLNHSLITALIAKGLCNGEVVGNLFESGMVKRNLWLDFVRCLCLNRKFSPFNLVDVFRYLVSKKQKLIYPMIDIDSSPYNKQSPFIVFLLGAGAEKRRWPITNFIQLSEILKKDFKIVLVGSKGEKLLSKVFSHRSKADFMDLVGKLDLLELCKVLKSASLVIGSDTGPLHLAAVLGVRTLGLFFGPAWVHETGPYGNGHFVFQAEMPCSPCLDKSPCRHYSCRKLITPELVASKVYEIIDKKQMTIKMPDFLNFYVSHYDGKTTHYLSQKADNEQAIRMLYRDVVNALFGILNSKKIKISKWLLKEIENQFYLVTHDFLLPSNSMFIPLFHFLNQFEREERKMLLNKIFNHLWEKLSNEPKAFSQKSFSF</sequence>
<keyword evidence="2" id="KW-0808">Transferase</keyword>
<protein>
    <submittedName>
        <fullName evidence="3">Glycosyltransferase family 9 protein</fullName>
    </submittedName>
</protein>
<dbReference type="InterPro" id="IPR051199">
    <property type="entry name" value="LPS_LOS_Heptosyltrfase"/>
</dbReference>
<dbReference type="Pfam" id="PF01075">
    <property type="entry name" value="Glyco_transf_9"/>
    <property type="match status" value="1"/>
</dbReference>
<dbReference type="Proteomes" id="UP000885738">
    <property type="component" value="Unassembled WGS sequence"/>
</dbReference>
<dbReference type="PANTHER" id="PTHR30160">
    <property type="entry name" value="TETRAACYLDISACCHARIDE 4'-KINASE-RELATED"/>
    <property type="match status" value="1"/>
</dbReference>
<comment type="caution">
    <text evidence="3">The sequence shown here is derived from an EMBL/GenBank/DDBJ whole genome shotgun (WGS) entry which is preliminary data.</text>
</comment>
<dbReference type="AlphaFoldDB" id="A0A7C1W4I5"/>
<dbReference type="Gene3D" id="3.40.50.2000">
    <property type="entry name" value="Glycogen Phosphorylase B"/>
    <property type="match status" value="2"/>
</dbReference>
<dbReference type="CDD" id="cd03789">
    <property type="entry name" value="GT9_LPS_heptosyltransferase"/>
    <property type="match status" value="1"/>
</dbReference>
<dbReference type="GO" id="GO:0009244">
    <property type="term" value="P:lipopolysaccharide core region biosynthetic process"/>
    <property type="evidence" value="ECO:0007669"/>
    <property type="project" value="TreeGrafter"/>
</dbReference>
<dbReference type="EMBL" id="DRIH01000222">
    <property type="protein sequence ID" value="HEC68400.1"/>
    <property type="molecule type" value="Genomic_DNA"/>
</dbReference>
<gene>
    <name evidence="3" type="ORF">ENI35_06295</name>
</gene>
<reference evidence="3" key="1">
    <citation type="journal article" date="2020" name="mSystems">
        <title>Genome- and Community-Level Interaction Insights into Carbon Utilization and Element Cycling Functions of Hydrothermarchaeota in Hydrothermal Sediment.</title>
        <authorList>
            <person name="Zhou Z."/>
            <person name="Liu Y."/>
            <person name="Xu W."/>
            <person name="Pan J."/>
            <person name="Luo Z.H."/>
            <person name="Li M."/>
        </authorList>
    </citation>
    <scope>NUCLEOTIDE SEQUENCE [LARGE SCALE GENOMIC DNA]</scope>
    <source>
        <strain evidence="3">HyVt-389</strain>
    </source>
</reference>
<evidence type="ECO:0000256" key="1">
    <source>
        <dbReference type="ARBA" id="ARBA00022676"/>
    </source>
</evidence>
<evidence type="ECO:0000313" key="3">
    <source>
        <dbReference type="EMBL" id="HEC68400.1"/>
    </source>
</evidence>
<name>A0A7C1W4I5_DESA2</name>
<dbReference type="InterPro" id="IPR002201">
    <property type="entry name" value="Glyco_trans_9"/>
</dbReference>
<dbReference type="SUPFAM" id="SSF53756">
    <property type="entry name" value="UDP-Glycosyltransferase/glycogen phosphorylase"/>
    <property type="match status" value="1"/>
</dbReference>